<feature type="region of interest" description="Disordered" evidence="1">
    <location>
        <begin position="1"/>
        <end position="22"/>
    </location>
</feature>
<comment type="caution">
    <text evidence="3">The sequence shown here is derived from an EMBL/GenBank/DDBJ whole genome shotgun (WGS) entry which is preliminary data.</text>
</comment>
<name>A0A978UHG6_ZIZJJ</name>
<sequence>MQEEKWKNNGSSIMTDAPSDRKRGSIMNLCVNCKLGTTFLSSKEALDNAHTGQYIFDYVNECIKDIGHENVLQIVTENASNNMATANLLALKWANIFWTSCATHTIKLMLEGNSKLPTFK</sequence>
<organism evidence="3 4">
    <name type="scientific">Ziziphus jujuba var. spinosa</name>
    <dbReference type="NCBI Taxonomy" id="714518"/>
    <lineage>
        <taxon>Eukaryota</taxon>
        <taxon>Viridiplantae</taxon>
        <taxon>Streptophyta</taxon>
        <taxon>Embryophyta</taxon>
        <taxon>Tracheophyta</taxon>
        <taxon>Spermatophyta</taxon>
        <taxon>Magnoliopsida</taxon>
        <taxon>eudicotyledons</taxon>
        <taxon>Gunneridae</taxon>
        <taxon>Pentapetalae</taxon>
        <taxon>rosids</taxon>
        <taxon>fabids</taxon>
        <taxon>Rosales</taxon>
        <taxon>Rhamnaceae</taxon>
        <taxon>Paliureae</taxon>
        <taxon>Ziziphus</taxon>
    </lineage>
</organism>
<proteinExistence type="predicted"/>
<dbReference type="InterPro" id="IPR007021">
    <property type="entry name" value="DUF659"/>
</dbReference>
<dbReference type="PANTHER" id="PTHR32166:SF74">
    <property type="entry name" value="OS05G0256350 PROTEIN"/>
    <property type="match status" value="1"/>
</dbReference>
<dbReference type="EMBL" id="JAEACU010000011">
    <property type="protein sequence ID" value="KAH7514247.1"/>
    <property type="molecule type" value="Genomic_DNA"/>
</dbReference>
<dbReference type="Proteomes" id="UP000813462">
    <property type="component" value="Unassembled WGS sequence"/>
</dbReference>
<evidence type="ECO:0000313" key="3">
    <source>
        <dbReference type="EMBL" id="KAH7514247.1"/>
    </source>
</evidence>
<dbReference type="AlphaFoldDB" id="A0A978UHG6"/>
<dbReference type="PANTHER" id="PTHR32166">
    <property type="entry name" value="OSJNBA0013A04.12 PROTEIN"/>
    <property type="match status" value="1"/>
</dbReference>
<gene>
    <name evidence="3" type="ORF">FEM48_Zijuj11G0068500</name>
</gene>
<reference evidence="3" key="1">
    <citation type="journal article" date="2021" name="Front. Plant Sci.">
        <title>Chromosome-Scale Genome Assembly for Chinese Sour Jujube and Insights Into Its Genome Evolution and Domestication Signature.</title>
        <authorList>
            <person name="Shen L.-Y."/>
            <person name="Luo H."/>
            <person name="Wang X.-L."/>
            <person name="Wang X.-M."/>
            <person name="Qiu X.-J."/>
            <person name="Liu H."/>
            <person name="Zhou S.-S."/>
            <person name="Jia K.-H."/>
            <person name="Nie S."/>
            <person name="Bao Y.-T."/>
            <person name="Zhang R.-G."/>
            <person name="Yun Q.-Z."/>
            <person name="Chai Y.-H."/>
            <person name="Lu J.-Y."/>
            <person name="Li Y."/>
            <person name="Zhao S.-W."/>
            <person name="Mao J.-F."/>
            <person name="Jia S.-G."/>
            <person name="Mao Y.-M."/>
        </authorList>
    </citation>
    <scope>NUCLEOTIDE SEQUENCE</scope>
    <source>
        <strain evidence="3">AT0</strain>
        <tissue evidence="3">Leaf</tissue>
    </source>
</reference>
<feature type="domain" description="DUF659" evidence="2">
    <location>
        <begin position="2"/>
        <end position="119"/>
    </location>
</feature>
<evidence type="ECO:0000259" key="2">
    <source>
        <dbReference type="Pfam" id="PF04937"/>
    </source>
</evidence>
<protein>
    <recommendedName>
        <fullName evidence="2">DUF659 domain-containing protein</fullName>
    </recommendedName>
</protein>
<accession>A0A978UHG6</accession>
<dbReference type="SUPFAM" id="SSF53098">
    <property type="entry name" value="Ribonuclease H-like"/>
    <property type="match status" value="1"/>
</dbReference>
<evidence type="ECO:0000256" key="1">
    <source>
        <dbReference type="SAM" id="MobiDB-lite"/>
    </source>
</evidence>
<evidence type="ECO:0000313" key="4">
    <source>
        <dbReference type="Proteomes" id="UP000813462"/>
    </source>
</evidence>
<dbReference type="InterPro" id="IPR012337">
    <property type="entry name" value="RNaseH-like_sf"/>
</dbReference>
<dbReference type="Pfam" id="PF04937">
    <property type="entry name" value="DUF659"/>
    <property type="match status" value="1"/>
</dbReference>